<evidence type="ECO:0000256" key="4">
    <source>
        <dbReference type="ARBA" id="ARBA00022840"/>
    </source>
</evidence>
<dbReference type="Gene3D" id="3.30.230.120">
    <property type="match status" value="1"/>
</dbReference>
<dbReference type="InterPro" id="IPR001174">
    <property type="entry name" value="HddA/FKP"/>
</dbReference>
<dbReference type="SUPFAM" id="SSF55060">
    <property type="entry name" value="GHMP Kinase, C-terminal domain"/>
    <property type="match status" value="1"/>
</dbReference>
<keyword evidence="3 8" id="KW-0418">Kinase</keyword>
<dbReference type="InterPro" id="IPR006204">
    <property type="entry name" value="GHMP_kinase_N_dom"/>
</dbReference>
<dbReference type="AlphaFoldDB" id="A0A2V2NC85"/>
<name>A0A2V2NC85_9EURY</name>
<dbReference type="InterPro" id="IPR006203">
    <property type="entry name" value="GHMP_knse_ATP-bd_CS"/>
</dbReference>
<dbReference type="GO" id="GO:0050201">
    <property type="term" value="F:fucokinase activity"/>
    <property type="evidence" value="ECO:0007669"/>
    <property type="project" value="TreeGrafter"/>
</dbReference>
<dbReference type="Pfam" id="PF08544">
    <property type="entry name" value="GHMP_kinases_C"/>
    <property type="match status" value="1"/>
</dbReference>
<keyword evidence="2" id="KW-0547">Nucleotide-binding</keyword>
<dbReference type="InterPro" id="IPR020568">
    <property type="entry name" value="Ribosomal_Su5_D2-typ_SF"/>
</dbReference>
<protein>
    <submittedName>
        <fullName evidence="8">Galactokinase</fullName>
    </submittedName>
</protein>
<evidence type="ECO:0000256" key="2">
    <source>
        <dbReference type="ARBA" id="ARBA00022741"/>
    </source>
</evidence>
<evidence type="ECO:0000256" key="5">
    <source>
        <dbReference type="ARBA" id="ARBA00038121"/>
    </source>
</evidence>
<reference evidence="8 9" key="1">
    <citation type="submission" date="2018-05" db="EMBL/GenBank/DDBJ databases">
        <title>Draft genome of Methanospirillum stamsii Pt1.</title>
        <authorList>
            <person name="Dueholm M.S."/>
            <person name="Nielsen P.H."/>
            <person name="Bakmann L.F."/>
            <person name="Otzen D.E."/>
        </authorList>
    </citation>
    <scope>NUCLEOTIDE SEQUENCE [LARGE SCALE GENOMIC DNA]</scope>
    <source>
        <strain evidence="8 9">Pt1</strain>
    </source>
</reference>
<dbReference type="SUPFAM" id="SSF54211">
    <property type="entry name" value="Ribosomal protein S5 domain 2-like"/>
    <property type="match status" value="1"/>
</dbReference>
<dbReference type="EMBL" id="QGMZ01000004">
    <property type="protein sequence ID" value="PWR76185.1"/>
    <property type="molecule type" value="Genomic_DNA"/>
</dbReference>
<evidence type="ECO:0000259" key="7">
    <source>
        <dbReference type="Pfam" id="PF08544"/>
    </source>
</evidence>
<dbReference type="GeneID" id="97609280"/>
<dbReference type="InterPro" id="IPR052203">
    <property type="entry name" value="GHMP_Kinase-Related"/>
</dbReference>
<organism evidence="8 9">
    <name type="scientific">Methanospirillum stamsii</name>
    <dbReference type="NCBI Taxonomy" id="1277351"/>
    <lineage>
        <taxon>Archaea</taxon>
        <taxon>Methanobacteriati</taxon>
        <taxon>Methanobacteriota</taxon>
        <taxon>Stenosarchaea group</taxon>
        <taxon>Methanomicrobia</taxon>
        <taxon>Methanomicrobiales</taxon>
        <taxon>Methanospirillaceae</taxon>
        <taxon>Methanospirillum</taxon>
    </lineage>
</organism>
<gene>
    <name evidence="8" type="ORF">DLD82_01455</name>
</gene>
<feature type="domain" description="GHMP kinase N-terminal" evidence="6">
    <location>
        <begin position="86"/>
        <end position="155"/>
    </location>
</feature>
<dbReference type="GO" id="GO:0005524">
    <property type="term" value="F:ATP binding"/>
    <property type="evidence" value="ECO:0007669"/>
    <property type="project" value="UniProtKB-KW"/>
</dbReference>
<dbReference type="PRINTS" id="PR00960">
    <property type="entry name" value="LMBPPROTEIN"/>
</dbReference>
<dbReference type="PIRSF" id="PIRSF036406">
    <property type="entry name" value="Hept_kin"/>
    <property type="match status" value="1"/>
</dbReference>
<comment type="caution">
    <text evidence="8">The sequence shown here is derived from an EMBL/GenBank/DDBJ whole genome shotgun (WGS) entry which is preliminary data.</text>
</comment>
<proteinExistence type="inferred from homology"/>
<evidence type="ECO:0000313" key="8">
    <source>
        <dbReference type="EMBL" id="PWR76185.1"/>
    </source>
</evidence>
<dbReference type="InterPro" id="IPR014606">
    <property type="entry name" value="Heptose_7-P_kinase"/>
</dbReference>
<sequence>MIITRSPLRISLGGGGTDLPSYYQQHEGFLISAAIDKYVYITLHDTFQKEIIIKYSKTERVENIHQIQHPIIRESLKLLNIDSHYFELASLADIPAGTGLGSSSAFSCALLKALHAYNKTFIKPDELAEEACHIEIDVLKEPIGKQDQYISAFGGINCFNFCKDNSVKTKELKLSKETLYNMEDHLLLFFTGYSRSASNVLKEQDEKSKINDTSMIDNLHFIKELGYKSKKAFECGDLEEFAHLMNVHWEHKKQRSQSMSNDHINIWYDIAMKNGALGGKLIGAGGGGFLMFYAEDNKKLRHTMAKEGLQEVRFRFDYDGSKVVTTS</sequence>
<comment type="similarity">
    <text evidence="5">Belongs to the GHMP kinase family.</text>
</comment>
<dbReference type="PANTHER" id="PTHR32463:SF0">
    <property type="entry name" value="L-FUCOSE KINASE"/>
    <property type="match status" value="1"/>
</dbReference>
<dbReference type="RefSeq" id="WP_109939320.1">
    <property type="nucleotide sequence ID" value="NZ_CP176366.1"/>
</dbReference>
<dbReference type="PANTHER" id="PTHR32463">
    <property type="entry name" value="L-FUCOSE KINASE"/>
    <property type="match status" value="1"/>
</dbReference>
<evidence type="ECO:0000313" key="9">
    <source>
        <dbReference type="Proteomes" id="UP000245934"/>
    </source>
</evidence>
<feature type="domain" description="GHMP kinase C-terminal" evidence="7">
    <location>
        <begin position="231"/>
        <end position="302"/>
    </location>
</feature>
<keyword evidence="9" id="KW-1185">Reference proteome</keyword>
<evidence type="ECO:0000256" key="3">
    <source>
        <dbReference type="ARBA" id="ARBA00022777"/>
    </source>
</evidence>
<dbReference type="PROSITE" id="PS00627">
    <property type="entry name" value="GHMP_KINASES_ATP"/>
    <property type="match status" value="1"/>
</dbReference>
<dbReference type="Proteomes" id="UP000245934">
    <property type="component" value="Unassembled WGS sequence"/>
</dbReference>
<dbReference type="InterPro" id="IPR036554">
    <property type="entry name" value="GHMP_kinase_C_sf"/>
</dbReference>
<dbReference type="Pfam" id="PF00288">
    <property type="entry name" value="GHMP_kinases_N"/>
    <property type="match status" value="1"/>
</dbReference>
<keyword evidence="4" id="KW-0067">ATP-binding</keyword>
<evidence type="ECO:0000259" key="6">
    <source>
        <dbReference type="Pfam" id="PF00288"/>
    </source>
</evidence>
<dbReference type="InterPro" id="IPR013750">
    <property type="entry name" value="GHMP_kinase_C_dom"/>
</dbReference>
<accession>A0A2V2NC85</accession>
<dbReference type="OrthoDB" id="116110at2157"/>
<evidence type="ECO:0000256" key="1">
    <source>
        <dbReference type="ARBA" id="ARBA00022679"/>
    </source>
</evidence>
<dbReference type="GO" id="GO:0042352">
    <property type="term" value="P:GDP-L-fucose salvage"/>
    <property type="evidence" value="ECO:0007669"/>
    <property type="project" value="TreeGrafter"/>
</dbReference>
<keyword evidence="1" id="KW-0808">Transferase</keyword>